<dbReference type="RefSeq" id="WP_146188827.1">
    <property type="nucleotide sequence ID" value="NZ_OMOQ01000001.1"/>
</dbReference>
<evidence type="ECO:0008006" key="3">
    <source>
        <dbReference type="Google" id="ProtNLM"/>
    </source>
</evidence>
<dbReference type="EMBL" id="OMOQ01000001">
    <property type="protein sequence ID" value="SPH17182.1"/>
    <property type="molecule type" value="Genomic_DNA"/>
</dbReference>
<dbReference type="AlphaFoldDB" id="A0A2R8B3M4"/>
<proteinExistence type="predicted"/>
<protein>
    <recommendedName>
        <fullName evidence="3">Dihydroorotate dehydrogenase</fullName>
    </recommendedName>
</protein>
<evidence type="ECO:0000313" key="2">
    <source>
        <dbReference type="Proteomes" id="UP000244924"/>
    </source>
</evidence>
<gene>
    <name evidence="1" type="ORF">DEA8626_00698</name>
</gene>
<dbReference type="OrthoDB" id="7863719at2"/>
<evidence type="ECO:0000313" key="1">
    <source>
        <dbReference type="EMBL" id="SPH17182.1"/>
    </source>
</evidence>
<name>A0A2R8B3M4_9RHOB</name>
<sequence length="118" mass="12521">MREQNPDDDRLEAFFEAARKRAPEASDALMARVAADAVREMPRARPAGPSLRSRFLDVIGGWQGIGGLMTATAAGLWIGYAGLADPAGLVTDTWSDAAERVELMPGAEVFAMAATEGN</sequence>
<organism evidence="1 2">
    <name type="scientific">Albidovulum aquaemixtae</name>
    <dbReference type="NCBI Taxonomy" id="1542388"/>
    <lineage>
        <taxon>Bacteria</taxon>
        <taxon>Pseudomonadati</taxon>
        <taxon>Pseudomonadota</taxon>
        <taxon>Alphaproteobacteria</taxon>
        <taxon>Rhodobacterales</taxon>
        <taxon>Paracoccaceae</taxon>
        <taxon>Albidovulum</taxon>
    </lineage>
</organism>
<accession>A0A2R8B3M4</accession>
<reference evidence="1 2" key="1">
    <citation type="submission" date="2018-03" db="EMBL/GenBank/DDBJ databases">
        <authorList>
            <person name="Keele B.F."/>
        </authorList>
    </citation>
    <scope>NUCLEOTIDE SEQUENCE [LARGE SCALE GENOMIC DNA]</scope>
    <source>
        <strain evidence="1 2">CECT 8626</strain>
    </source>
</reference>
<dbReference type="Proteomes" id="UP000244924">
    <property type="component" value="Unassembled WGS sequence"/>
</dbReference>
<keyword evidence="2" id="KW-1185">Reference proteome</keyword>